<keyword evidence="1" id="KW-0732">Signal</keyword>
<feature type="signal peptide" evidence="1">
    <location>
        <begin position="1"/>
        <end position="21"/>
    </location>
</feature>
<dbReference type="PROSITE" id="PS51257">
    <property type="entry name" value="PROKAR_LIPOPROTEIN"/>
    <property type="match status" value="1"/>
</dbReference>
<gene>
    <name evidence="2" type="ORF">KDN34_00485</name>
</gene>
<evidence type="ECO:0000256" key="1">
    <source>
        <dbReference type="SAM" id="SignalP"/>
    </source>
</evidence>
<evidence type="ECO:0000313" key="3">
    <source>
        <dbReference type="Proteomes" id="UP000679575"/>
    </source>
</evidence>
<feature type="chain" id="PRO_5046327148" description="Membrane fusion-like protein" evidence="1">
    <location>
        <begin position="22"/>
        <end position="338"/>
    </location>
</feature>
<protein>
    <recommendedName>
        <fullName evidence="4">Membrane fusion-like protein</fullName>
    </recommendedName>
</protein>
<accession>A0ABX7YUK3</accession>
<evidence type="ECO:0008006" key="4">
    <source>
        <dbReference type="Google" id="ProtNLM"/>
    </source>
</evidence>
<dbReference type="EMBL" id="CP073587">
    <property type="protein sequence ID" value="QUN06004.1"/>
    <property type="molecule type" value="Genomic_DNA"/>
</dbReference>
<keyword evidence="3" id="KW-1185">Reference proteome</keyword>
<dbReference type="RefSeq" id="WP_212595029.1">
    <property type="nucleotide sequence ID" value="NZ_CP073587.1"/>
</dbReference>
<organism evidence="2 3">
    <name type="scientific">Shewanella yunxiaonensis</name>
    <dbReference type="NCBI Taxonomy" id="2829809"/>
    <lineage>
        <taxon>Bacteria</taxon>
        <taxon>Pseudomonadati</taxon>
        <taxon>Pseudomonadota</taxon>
        <taxon>Gammaproteobacteria</taxon>
        <taxon>Alteromonadales</taxon>
        <taxon>Shewanellaceae</taxon>
        <taxon>Shewanella</taxon>
    </lineage>
</organism>
<proteinExistence type="predicted"/>
<dbReference type="Proteomes" id="UP000679575">
    <property type="component" value="Chromosome"/>
</dbReference>
<evidence type="ECO:0000313" key="2">
    <source>
        <dbReference type="EMBL" id="QUN06004.1"/>
    </source>
</evidence>
<reference evidence="2 3" key="1">
    <citation type="submission" date="2021-04" db="EMBL/GenBank/DDBJ databases">
        <title>Novel species identification of genus Shewanella.</title>
        <authorList>
            <person name="Liu G."/>
        </authorList>
    </citation>
    <scope>NUCLEOTIDE SEQUENCE [LARGE SCALE GENOMIC DNA]</scope>
    <source>
        <strain evidence="2 3">FJAT-54481</strain>
    </source>
</reference>
<name>A0ABX7YUK3_9GAMM</name>
<sequence>MRWKSLLGSSVLALSCSSVTAQELSVAALGKLTLSYASVKAVQQLPASPVPAEVTVEPGNTFYLSVPETIQQRHWLVADGSTVTAGQPLILLQGAGIHHFHMQFEAAEEAFNLAQNRYEHNRKLHANGTIGAEVWSQISMQYHDAKLKFEHMHHFMELLQEAPEGSLLKAPMAGILRYGDNSQPLPDGGLLLGLVPAEDIRLHVNLPLAIAHDTVSVNTGSCQLSLTRRDNFAQGGFVSAWTETVPANCGLTTGQQLQVIPLRQVQALEVPKQSVYSWGTGTQVLRHQGDKLLPTTVTILGVNGNDYLLQPLTELQNSEVLSESVAAAKGMLLGLGGE</sequence>